<organism evidence="1 2">
    <name type="scientific">Algoriella xinjiangensis</name>
    <dbReference type="NCBI Taxonomy" id="684065"/>
    <lineage>
        <taxon>Bacteria</taxon>
        <taxon>Pseudomonadati</taxon>
        <taxon>Bacteroidota</taxon>
        <taxon>Flavobacteriia</taxon>
        <taxon>Flavobacteriales</taxon>
        <taxon>Weeksellaceae</taxon>
        <taxon>Algoriella</taxon>
    </lineage>
</organism>
<gene>
    <name evidence="1" type="ORF">SAMN05421738_102110</name>
</gene>
<dbReference type="STRING" id="684065.SAMN05421738_102110"/>
<name>A0A1I4T9C3_9FLAO</name>
<dbReference type="RefSeq" id="WP_092906082.1">
    <property type="nucleotide sequence ID" value="NZ_FOUZ01000002.1"/>
</dbReference>
<dbReference type="InterPro" id="IPR024185">
    <property type="entry name" value="FTHF_cligase-like_sf"/>
</dbReference>
<evidence type="ECO:0000313" key="1">
    <source>
        <dbReference type="EMBL" id="SFM73286.1"/>
    </source>
</evidence>
<dbReference type="Proteomes" id="UP000199149">
    <property type="component" value="Unassembled WGS sequence"/>
</dbReference>
<evidence type="ECO:0000313" key="2">
    <source>
        <dbReference type="Proteomes" id="UP000199149"/>
    </source>
</evidence>
<proteinExistence type="predicted"/>
<dbReference type="EMBL" id="FOUZ01000002">
    <property type="protein sequence ID" value="SFM73286.1"/>
    <property type="molecule type" value="Genomic_DNA"/>
</dbReference>
<sequence>MWKAIKNLLKKANQVSDNKDEENHVDLFHPNYTENNASMDEIFATNFNAGGGHFLFCDNNDEAFQNLKEIVKYENVTELICLDKQLQQILTSIDVPFVEKPSDSRYTLSFLNCEFLIAFDGSIMLSAHQTCGRNIDDFPTNFIIYARPSQLVENVGAALQKLRTLKKDNLPSKITSIRGKNMHKFPNVQNAKNIYLLLVEE</sequence>
<dbReference type="SUPFAM" id="SSF100950">
    <property type="entry name" value="NagB/RpiA/CoA transferase-like"/>
    <property type="match status" value="1"/>
</dbReference>
<reference evidence="2" key="1">
    <citation type="submission" date="2016-10" db="EMBL/GenBank/DDBJ databases">
        <authorList>
            <person name="Varghese N."/>
            <person name="Submissions S."/>
        </authorList>
    </citation>
    <scope>NUCLEOTIDE SEQUENCE [LARGE SCALE GENOMIC DNA]</scope>
    <source>
        <strain evidence="2">XJ109</strain>
    </source>
</reference>
<dbReference type="InterPro" id="IPR037171">
    <property type="entry name" value="NagB/RpiA_transferase-like"/>
</dbReference>
<dbReference type="OrthoDB" id="1425114at2"/>
<protein>
    <submittedName>
        <fullName evidence="1">L-lactate dehydrogenase complex protein LldG</fullName>
    </submittedName>
</protein>
<dbReference type="Gene3D" id="3.40.50.10420">
    <property type="entry name" value="NagB/RpiA/CoA transferase-like"/>
    <property type="match status" value="1"/>
</dbReference>
<dbReference type="AlphaFoldDB" id="A0A1I4T9C3"/>
<accession>A0A1I4T9C3</accession>
<keyword evidence="2" id="KW-1185">Reference proteome</keyword>